<dbReference type="OMA" id="NGLMIMF"/>
<evidence type="ECO:0000256" key="1">
    <source>
        <dbReference type="ARBA" id="ARBA00004477"/>
    </source>
</evidence>
<dbReference type="Pfam" id="PF13445">
    <property type="entry name" value="zf-RING_UBOX"/>
    <property type="match status" value="1"/>
</dbReference>
<dbReference type="UniPathway" id="UPA00143"/>
<dbReference type="KEGG" id="hazt:108671890"/>
<organism evidence="15 16">
    <name type="scientific">Hyalella azteca</name>
    <name type="common">Amphipod</name>
    <dbReference type="NCBI Taxonomy" id="294128"/>
    <lineage>
        <taxon>Eukaryota</taxon>
        <taxon>Metazoa</taxon>
        <taxon>Ecdysozoa</taxon>
        <taxon>Arthropoda</taxon>
        <taxon>Crustacea</taxon>
        <taxon>Multicrustacea</taxon>
        <taxon>Malacostraca</taxon>
        <taxon>Eumalacostraca</taxon>
        <taxon>Peracarida</taxon>
        <taxon>Amphipoda</taxon>
        <taxon>Senticaudata</taxon>
        <taxon>Talitrida</taxon>
        <taxon>Talitroidea</taxon>
        <taxon>Hyalellidae</taxon>
        <taxon>Hyalella</taxon>
    </lineage>
</organism>
<comment type="subcellular location">
    <subcellularLocation>
        <location evidence="1">Endoplasmic reticulum membrane</location>
        <topology evidence="1">Multi-pass membrane protein</topology>
    </subcellularLocation>
</comment>
<keyword evidence="6" id="KW-0256">Endoplasmic reticulum</keyword>
<keyword evidence="5 12" id="KW-0863">Zinc-finger</keyword>
<dbReference type="PROSITE" id="PS00518">
    <property type="entry name" value="ZF_RING_1"/>
    <property type="match status" value="1"/>
</dbReference>
<dbReference type="GeneID" id="108671890"/>
<evidence type="ECO:0000313" key="16">
    <source>
        <dbReference type="RefSeq" id="XP_018014974.1"/>
    </source>
</evidence>
<dbReference type="InterPro" id="IPR027370">
    <property type="entry name" value="Znf-RING_euk"/>
</dbReference>
<reference evidence="16" key="1">
    <citation type="submission" date="2025-08" db="UniProtKB">
        <authorList>
            <consortium name="RefSeq"/>
        </authorList>
    </citation>
    <scope>IDENTIFICATION</scope>
    <source>
        <tissue evidence="16">Whole organism</tissue>
    </source>
</reference>
<keyword evidence="8 13" id="KW-1133">Transmembrane helix</keyword>
<keyword evidence="7" id="KW-0862">Zinc</keyword>
<evidence type="ECO:0000259" key="14">
    <source>
        <dbReference type="PROSITE" id="PS50089"/>
    </source>
</evidence>
<sequence>MVRTRPDDDQTECPVCLDKVRFGAETNCGHLFCGDCILRVWEENVNRTACIACPCCRQDVKMLLSCHSSAESSATSRAVIEEREHNKQRLADYNRLHSHDASYWDHVRELPTVLRHVWAELFTWDGLQFIYRIRIILLMVAGFLYALIPFDLLPEAVLGIIGLLDDFLIVGYLLIQISVLFRNQIAQ</sequence>
<dbReference type="InterPro" id="IPR010652">
    <property type="entry name" value="DUF1232"/>
</dbReference>
<dbReference type="GO" id="GO:0008270">
    <property type="term" value="F:zinc ion binding"/>
    <property type="evidence" value="ECO:0007669"/>
    <property type="project" value="UniProtKB-KW"/>
</dbReference>
<dbReference type="InterPro" id="IPR038896">
    <property type="entry name" value="RNF170"/>
</dbReference>
<evidence type="ECO:0000256" key="2">
    <source>
        <dbReference type="ARBA" id="ARBA00014068"/>
    </source>
</evidence>
<evidence type="ECO:0000256" key="10">
    <source>
        <dbReference type="ARBA" id="ARBA00030110"/>
    </source>
</evidence>
<dbReference type="GO" id="GO:0061630">
    <property type="term" value="F:ubiquitin protein ligase activity"/>
    <property type="evidence" value="ECO:0007669"/>
    <property type="project" value="InterPro"/>
</dbReference>
<keyword evidence="9 13" id="KW-0472">Membrane</keyword>
<evidence type="ECO:0000256" key="3">
    <source>
        <dbReference type="ARBA" id="ARBA00022692"/>
    </source>
</evidence>
<dbReference type="Proteomes" id="UP000694843">
    <property type="component" value="Unplaced"/>
</dbReference>
<dbReference type="SUPFAM" id="SSF57850">
    <property type="entry name" value="RING/U-box"/>
    <property type="match status" value="1"/>
</dbReference>
<dbReference type="InterPro" id="IPR001841">
    <property type="entry name" value="Znf_RING"/>
</dbReference>
<keyword evidence="3 13" id="KW-0812">Transmembrane</keyword>
<evidence type="ECO:0000313" key="15">
    <source>
        <dbReference type="Proteomes" id="UP000694843"/>
    </source>
</evidence>
<accession>A0A8B7NMR4</accession>
<dbReference type="OrthoDB" id="9049620at2759"/>
<evidence type="ECO:0000256" key="13">
    <source>
        <dbReference type="SAM" id="Phobius"/>
    </source>
</evidence>
<dbReference type="Pfam" id="PF06803">
    <property type="entry name" value="DUF1232"/>
    <property type="match status" value="1"/>
</dbReference>
<dbReference type="SMART" id="SM00184">
    <property type="entry name" value="RING"/>
    <property type="match status" value="1"/>
</dbReference>
<feature type="domain" description="RING-type" evidence="14">
    <location>
        <begin position="13"/>
        <end position="57"/>
    </location>
</feature>
<evidence type="ECO:0000256" key="7">
    <source>
        <dbReference type="ARBA" id="ARBA00022833"/>
    </source>
</evidence>
<dbReference type="GO" id="GO:0005789">
    <property type="term" value="C:endoplasmic reticulum membrane"/>
    <property type="evidence" value="ECO:0007669"/>
    <property type="project" value="UniProtKB-SubCell"/>
</dbReference>
<feature type="transmembrane region" description="Helical" evidence="13">
    <location>
        <begin position="156"/>
        <end position="181"/>
    </location>
</feature>
<evidence type="ECO:0000256" key="4">
    <source>
        <dbReference type="ARBA" id="ARBA00022723"/>
    </source>
</evidence>
<evidence type="ECO:0000256" key="12">
    <source>
        <dbReference type="PROSITE-ProRule" id="PRU00175"/>
    </source>
</evidence>
<gene>
    <name evidence="16" type="primary">LOC108671890</name>
</gene>
<dbReference type="InterPro" id="IPR017907">
    <property type="entry name" value="Znf_RING_CS"/>
</dbReference>
<dbReference type="AlphaFoldDB" id="A0A8B7NMR4"/>
<evidence type="ECO:0000256" key="8">
    <source>
        <dbReference type="ARBA" id="ARBA00022989"/>
    </source>
</evidence>
<dbReference type="Gene3D" id="3.30.40.10">
    <property type="entry name" value="Zinc/RING finger domain, C3HC4 (zinc finger)"/>
    <property type="match status" value="1"/>
</dbReference>
<evidence type="ECO:0000256" key="6">
    <source>
        <dbReference type="ARBA" id="ARBA00022824"/>
    </source>
</evidence>
<dbReference type="InterPro" id="IPR013083">
    <property type="entry name" value="Znf_RING/FYVE/PHD"/>
</dbReference>
<proteinExistence type="predicted"/>
<protein>
    <recommendedName>
        <fullName evidence="2">E3 ubiquitin-protein ligase RNF170</fullName>
    </recommendedName>
    <alternativeName>
        <fullName evidence="11">RING finger protein 170</fullName>
    </alternativeName>
    <alternativeName>
        <fullName evidence="10">RING-type E3 ubiquitin transferase RNF170</fullName>
    </alternativeName>
</protein>
<dbReference type="PANTHER" id="PTHR22894">
    <property type="entry name" value="RING-TYPE DOMAIN-CONTAINING PROTEIN"/>
    <property type="match status" value="1"/>
</dbReference>
<evidence type="ECO:0000256" key="11">
    <source>
        <dbReference type="ARBA" id="ARBA00031107"/>
    </source>
</evidence>
<keyword evidence="4" id="KW-0479">Metal-binding</keyword>
<dbReference type="PANTHER" id="PTHR22894:SF5">
    <property type="entry name" value="RING-TYPE DOMAIN-CONTAINING PROTEIN"/>
    <property type="match status" value="1"/>
</dbReference>
<dbReference type="GO" id="GO:0016567">
    <property type="term" value="P:protein ubiquitination"/>
    <property type="evidence" value="ECO:0007669"/>
    <property type="project" value="UniProtKB-UniPathway"/>
</dbReference>
<name>A0A8B7NMR4_HYAAZ</name>
<evidence type="ECO:0000256" key="5">
    <source>
        <dbReference type="ARBA" id="ARBA00022771"/>
    </source>
</evidence>
<keyword evidence="15" id="KW-1185">Reference proteome</keyword>
<dbReference type="PROSITE" id="PS50089">
    <property type="entry name" value="ZF_RING_2"/>
    <property type="match status" value="1"/>
</dbReference>
<evidence type="ECO:0000256" key="9">
    <source>
        <dbReference type="ARBA" id="ARBA00023136"/>
    </source>
</evidence>
<dbReference type="RefSeq" id="XP_018014974.1">
    <property type="nucleotide sequence ID" value="XM_018159485.2"/>
</dbReference>
<feature type="transmembrane region" description="Helical" evidence="13">
    <location>
        <begin position="129"/>
        <end position="150"/>
    </location>
</feature>